<dbReference type="Proteomes" id="UP000270094">
    <property type="component" value="Unassembled WGS sequence"/>
</dbReference>
<proteinExistence type="inferred from homology"/>
<dbReference type="SUPFAM" id="SSF53474">
    <property type="entry name" value="alpha/beta-Hydrolases"/>
    <property type="match status" value="1"/>
</dbReference>
<dbReference type="OrthoDB" id="5860615at2759"/>
<evidence type="ECO:0000256" key="3">
    <source>
        <dbReference type="ARBA" id="ARBA00022729"/>
    </source>
</evidence>
<keyword evidence="3" id="KW-0732">Signal</keyword>
<keyword evidence="4" id="KW-0378">Hydrolase</keyword>
<keyword evidence="5" id="KW-0325">Glycoprotein</keyword>
<dbReference type="GO" id="GO:0006508">
    <property type="term" value="P:proteolysis"/>
    <property type="evidence" value="ECO:0007669"/>
    <property type="project" value="UniProtKB-KW"/>
</dbReference>
<dbReference type="EMBL" id="UYYB01004878">
    <property type="protein sequence ID" value="VDM67204.1"/>
    <property type="molecule type" value="Genomic_DNA"/>
</dbReference>
<evidence type="ECO:0008006" key="8">
    <source>
        <dbReference type="Google" id="ProtNLM"/>
    </source>
</evidence>
<evidence type="ECO:0000256" key="2">
    <source>
        <dbReference type="ARBA" id="ARBA00022670"/>
    </source>
</evidence>
<dbReference type="GO" id="GO:0070008">
    <property type="term" value="F:serine-type exopeptidase activity"/>
    <property type="evidence" value="ECO:0007669"/>
    <property type="project" value="InterPro"/>
</dbReference>
<evidence type="ECO:0000256" key="4">
    <source>
        <dbReference type="ARBA" id="ARBA00022801"/>
    </source>
</evidence>
<keyword evidence="7" id="KW-1185">Reference proteome</keyword>
<evidence type="ECO:0000313" key="6">
    <source>
        <dbReference type="EMBL" id="VDM67204.1"/>
    </source>
</evidence>
<name>A0A3P7INM5_STRVU</name>
<dbReference type="InterPro" id="IPR008758">
    <property type="entry name" value="Peptidase_S28"/>
</dbReference>
<keyword evidence="2" id="KW-0645">Protease</keyword>
<evidence type="ECO:0000256" key="5">
    <source>
        <dbReference type="ARBA" id="ARBA00023180"/>
    </source>
</evidence>
<evidence type="ECO:0000256" key="1">
    <source>
        <dbReference type="ARBA" id="ARBA00011079"/>
    </source>
</evidence>
<evidence type="ECO:0000313" key="7">
    <source>
        <dbReference type="Proteomes" id="UP000270094"/>
    </source>
</evidence>
<reference evidence="6 7" key="1">
    <citation type="submission" date="2018-11" db="EMBL/GenBank/DDBJ databases">
        <authorList>
            <consortium name="Pathogen Informatics"/>
        </authorList>
    </citation>
    <scope>NUCLEOTIDE SEQUENCE [LARGE SCALE GENOMIC DNA]</scope>
</reference>
<dbReference type="InterPro" id="IPR029058">
    <property type="entry name" value="AB_hydrolase_fold"/>
</dbReference>
<dbReference type="PANTHER" id="PTHR11010:SF117">
    <property type="entry name" value="SERINE PROTEASE 16"/>
    <property type="match status" value="1"/>
</dbReference>
<protein>
    <recommendedName>
        <fullName evidence="8">Serine carboxypeptidase S28</fullName>
    </recommendedName>
</protein>
<dbReference type="GO" id="GO:0008239">
    <property type="term" value="F:dipeptidyl-peptidase activity"/>
    <property type="evidence" value="ECO:0007669"/>
    <property type="project" value="TreeGrafter"/>
</dbReference>
<dbReference type="Pfam" id="PF05577">
    <property type="entry name" value="Peptidase_S28"/>
    <property type="match status" value="1"/>
</dbReference>
<gene>
    <name evidence="6" type="ORF">SVUK_LOCUS2202</name>
</gene>
<sequence length="194" mass="22547">MGRHIFGMKDGPEYLRMLYLEKQTGKSLINKSPEAGTIAAEAYFEQKLDHFDTSNTNTWKQRYFHNFQYQKSESNVVFLMIGGEGPESISSVSNDTFPFVAWAKKFGAIMFCLEHRFYGKSRPTPNQSVENLRYLSSRQALKDLEYFIESMNAKHNLKNPKWITFGGSYPGNIFSCKFLSKCLREKYKTRAFYS</sequence>
<dbReference type="AlphaFoldDB" id="A0A3P7INM5"/>
<organism evidence="6 7">
    <name type="scientific">Strongylus vulgaris</name>
    <name type="common">Blood worm</name>
    <dbReference type="NCBI Taxonomy" id="40348"/>
    <lineage>
        <taxon>Eukaryota</taxon>
        <taxon>Metazoa</taxon>
        <taxon>Ecdysozoa</taxon>
        <taxon>Nematoda</taxon>
        <taxon>Chromadorea</taxon>
        <taxon>Rhabditida</taxon>
        <taxon>Rhabditina</taxon>
        <taxon>Rhabditomorpha</taxon>
        <taxon>Strongyloidea</taxon>
        <taxon>Strongylidae</taxon>
        <taxon>Strongylus</taxon>
    </lineage>
</organism>
<comment type="similarity">
    <text evidence="1">Belongs to the peptidase S28 family.</text>
</comment>
<dbReference type="Gene3D" id="3.40.50.1820">
    <property type="entry name" value="alpha/beta hydrolase"/>
    <property type="match status" value="1"/>
</dbReference>
<dbReference type="PANTHER" id="PTHR11010">
    <property type="entry name" value="PROTEASE S28 PRO-X CARBOXYPEPTIDASE-RELATED"/>
    <property type="match status" value="1"/>
</dbReference>
<accession>A0A3P7INM5</accession>